<dbReference type="Proteomes" id="UP000094741">
    <property type="component" value="Unassembled WGS sequence"/>
</dbReference>
<sequence>MILTTKAQFLPLISTNENGEYVAQYSCWSLTSVFQPIFGRNNRLVGVEALIRINDDKGQAVRPDLFFGSDTISTKDKINVDKLSRVIHIRNFSISKYKDSSLFLNILPNVSEYFALADIEHCLLSKRLKELGIDRSQIVMEIIEINANNELLFVEAIKKLSSAGYRIAIDDFGACASTSERVTDVHPDIVKIDRELLLAYMDGDAKRLDEGIALARSIGAEVIIEGIETYEQLEAMTKLDLDMFQGFYLATPKPIRTSVKHVI</sequence>
<gene>
    <name evidence="2" type="ORF">A1QO_13500</name>
</gene>
<dbReference type="CDD" id="cd01948">
    <property type="entry name" value="EAL"/>
    <property type="match status" value="1"/>
</dbReference>
<comment type="caution">
    <text evidence="2">The sequence shown here is derived from an EMBL/GenBank/DDBJ whole genome shotgun (WGS) entry which is preliminary data.</text>
</comment>
<dbReference type="Gene3D" id="3.20.20.450">
    <property type="entry name" value="EAL domain"/>
    <property type="match status" value="1"/>
</dbReference>
<proteinExistence type="predicted"/>
<evidence type="ECO:0000259" key="1">
    <source>
        <dbReference type="PROSITE" id="PS50883"/>
    </source>
</evidence>
<dbReference type="Pfam" id="PF00563">
    <property type="entry name" value="EAL"/>
    <property type="match status" value="1"/>
</dbReference>
<dbReference type="SUPFAM" id="SSF141868">
    <property type="entry name" value="EAL domain-like"/>
    <property type="match status" value="1"/>
</dbReference>
<accession>A0A1E5BB35</accession>
<dbReference type="InterPro" id="IPR035919">
    <property type="entry name" value="EAL_sf"/>
</dbReference>
<dbReference type="eggNOG" id="COG2200">
    <property type="taxonomic scope" value="Bacteria"/>
</dbReference>
<dbReference type="InterPro" id="IPR001633">
    <property type="entry name" value="EAL_dom"/>
</dbReference>
<dbReference type="InterPro" id="IPR050706">
    <property type="entry name" value="Cyclic-di-GMP_PDE-like"/>
</dbReference>
<name>A0A1E5BB35_9VIBR</name>
<dbReference type="PANTHER" id="PTHR33121">
    <property type="entry name" value="CYCLIC DI-GMP PHOSPHODIESTERASE PDEF"/>
    <property type="match status" value="1"/>
</dbReference>
<dbReference type="STRING" id="1187848.A1QO_13500"/>
<dbReference type="OrthoDB" id="1673646at2"/>
<dbReference type="AlphaFoldDB" id="A0A1E5BB35"/>
<protein>
    <submittedName>
        <fullName evidence="2">Diguanylate phosphodiesterase</fullName>
    </submittedName>
</protein>
<dbReference type="RefSeq" id="WP_017041398.1">
    <property type="nucleotide sequence ID" value="NZ_AJYQ02000127.1"/>
</dbReference>
<evidence type="ECO:0000313" key="2">
    <source>
        <dbReference type="EMBL" id="OEE31333.1"/>
    </source>
</evidence>
<organism evidence="2 3">
    <name type="scientific">Vibrio genomosp. F10 str. ZF-129</name>
    <dbReference type="NCBI Taxonomy" id="1187848"/>
    <lineage>
        <taxon>Bacteria</taxon>
        <taxon>Pseudomonadati</taxon>
        <taxon>Pseudomonadota</taxon>
        <taxon>Gammaproteobacteria</taxon>
        <taxon>Vibrionales</taxon>
        <taxon>Vibrionaceae</taxon>
        <taxon>Vibrio</taxon>
    </lineage>
</organism>
<dbReference type="GO" id="GO:0071111">
    <property type="term" value="F:cyclic-guanylate-specific phosphodiesterase activity"/>
    <property type="evidence" value="ECO:0007669"/>
    <property type="project" value="InterPro"/>
</dbReference>
<dbReference type="SMART" id="SM00052">
    <property type="entry name" value="EAL"/>
    <property type="match status" value="1"/>
</dbReference>
<feature type="domain" description="EAL" evidence="1">
    <location>
        <begin position="13"/>
        <end position="263"/>
    </location>
</feature>
<evidence type="ECO:0000313" key="3">
    <source>
        <dbReference type="Proteomes" id="UP000094741"/>
    </source>
</evidence>
<dbReference type="PANTHER" id="PTHR33121:SF76">
    <property type="entry name" value="SIGNALING PROTEIN"/>
    <property type="match status" value="1"/>
</dbReference>
<reference evidence="2 3" key="1">
    <citation type="journal article" date="2012" name="Science">
        <title>Ecological populations of bacteria act as socially cohesive units of antibiotic production and resistance.</title>
        <authorList>
            <person name="Cordero O.X."/>
            <person name="Wildschutte H."/>
            <person name="Kirkup B."/>
            <person name="Proehl S."/>
            <person name="Ngo L."/>
            <person name="Hussain F."/>
            <person name="Le Roux F."/>
            <person name="Mincer T."/>
            <person name="Polz M.F."/>
        </authorList>
    </citation>
    <scope>NUCLEOTIDE SEQUENCE [LARGE SCALE GENOMIC DNA]</scope>
    <source>
        <strain evidence="2 3">ZF-129</strain>
    </source>
</reference>
<dbReference type="PROSITE" id="PS50883">
    <property type="entry name" value="EAL"/>
    <property type="match status" value="1"/>
</dbReference>
<dbReference type="EMBL" id="AJYQ02000127">
    <property type="protein sequence ID" value="OEE31333.1"/>
    <property type="molecule type" value="Genomic_DNA"/>
</dbReference>